<dbReference type="Proteomes" id="UP000000709">
    <property type="component" value="Unassembled WGS sequence"/>
</dbReference>
<evidence type="ECO:0000313" key="1">
    <source>
        <dbReference type="EMBL" id="EGW31538.1"/>
    </source>
</evidence>
<dbReference type="KEGG" id="spaa:SPAPADRAFT_62130"/>
<gene>
    <name evidence="1" type="ORF">SPAPADRAFT_62130</name>
</gene>
<dbReference type="GeneID" id="18874194"/>
<reference evidence="1 2" key="1">
    <citation type="journal article" date="2011" name="Proc. Natl. Acad. Sci. U.S.A.">
        <title>Comparative genomics of xylose-fermenting fungi for enhanced biofuel production.</title>
        <authorList>
            <person name="Wohlbach D.J."/>
            <person name="Kuo A."/>
            <person name="Sato T.K."/>
            <person name="Potts K.M."/>
            <person name="Salamov A.A."/>
            <person name="LaButti K.M."/>
            <person name="Sun H."/>
            <person name="Clum A."/>
            <person name="Pangilinan J.L."/>
            <person name="Lindquist E.A."/>
            <person name="Lucas S."/>
            <person name="Lapidus A."/>
            <person name="Jin M."/>
            <person name="Gunawan C."/>
            <person name="Balan V."/>
            <person name="Dale B.E."/>
            <person name="Jeffries T.W."/>
            <person name="Zinkel R."/>
            <person name="Barry K.W."/>
            <person name="Grigoriev I.V."/>
            <person name="Gasch A.P."/>
        </authorList>
    </citation>
    <scope>NUCLEOTIDE SEQUENCE [LARGE SCALE GENOMIC DNA]</scope>
    <source>
        <strain evidence="2">NRRL Y-27907 / 11-Y1</strain>
    </source>
</reference>
<dbReference type="EMBL" id="GL996503">
    <property type="protein sequence ID" value="EGW31538.1"/>
    <property type="molecule type" value="Genomic_DNA"/>
</dbReference>
<organism evidence="2">
    <name type="scientific">Spathaspora passalidarum (strain NRRL Y-27907 / 11-Y1)</name>
    <dbReference type="NCBI Taxonomy" id="619300"/>
    <lineage>
        <taxon>Eukaryota</taxon>
        <taxon>Fungi</taxon>
        <taxon>Dikarya</taxon>
        <taxon>Ascomycota</taxon>
        <taxon>Saccharomycotina</taxon>
        <taxon>Pichiomycetes</taxon>
        <taxon>Debaryomycetaceae</taxon>
        <taxon>Spathaspora</taxon>
    </lineage>
</organism>
<dbReference type="AlphaFoldDB" id="G3AQJ1"/>
<sequence length="73" mass="8310">LVMNKSKITWTHQDLAQYLCLQLRIKHVCIICGDTPINMLIHSTYKNNWLSYFISDENETVTGGIGQGVSILK</sequence>
<evidence type="ECO:0000313" key="2">
    <source>
        <dbReference type="Proteomes" id="UP000000709"/>
    </source>
</evidence>
<accession>G3AQJ1</accession>
<name>G3AQJ1_SPAPN</name>
<dbReference type="HOGENOM" id="CLU_2711801_0_0_1"/>
<dbReference type="InParanoid" id="G3AQJ1"/>
<feature type="non-terminal residue" evidence="1">
    <location>
        <position position="1"/>
    </location>
</feature>
<keyword evidence="2" id="KW-1185">Reference proteome</keyword>
<dbReference type="RefSeq" id="XP_007376316.1">
    <property type="nucleotide sequence ID" value="XM_007376254.1"/>
</dbReference>
<protein>
    <submittedName>
        <fullName evidence="1">Uncharacterized protein</fullName>
    </submittedName>
</protein>
<proteinExistence type="predicted"/>